<proteinExistence type="predicted"/>
<evidence type="ECO:0000313" key="2">
    <source>
        <dbReference type="Proteomes" id="UP000664369"/>
    </source>
</evidence>
<comment type="caution">
    <text evidence="1">The sequence shown here is derived from an EMBL/GenBank/DDBJ whole genome shotgun (WGS) entry which is preliminary data.</text>
</comment>
<reference evidence="1 2" key="1">
    <citation type="submission" date="2021-03" db="EMBL/GenBank/DDBJ databases">
        <authorList>
            <person name="Kim M.K."/>
        </authorList>
    </citation>
    <scope>NUCLEOTIDE SEQUENCE [LARGE SCALE GENOMIC DNA]</scope>
    <source>
        <strain evidence="1 2">BT442</strain>
    </source>
</reference>
<accession>A0ABS3QNH6</accession>
<dbReference type="RefSeq" id="WP_208178281.1">
    <property type="nucleotide sequence ID" value="NZ_JAGETZ010000018.1"/>
</dbReference>
<protein>
    <submittedName>
        <fullName evidence="1">Uncharacterized protein</fullName>
    </submittedName>
</protein>
<sequence length="117" mass="13627">MATTKKVYYETDEPTADYPLIDDLPEAEDQHPEYDEVFNQDEQSALPVLMVSRPASTFVYDLGHRVQPAPDAPARQIIWRGQLRERRPDTGLVHRVNVYRLNDGFWDCYREDELMAA</sequence>
<dbReference type="Proteomes" id="UP000664369">
    <property type="component" value="Unassembled WGS sequence"/>
</dbReference>
<gene>
    <name evidence="1" type="ORF">J4E00_26005</name>
</gene>
<dbReference type="EMBL" id="JAGETZ010000018">
    <property type="protein sequence ID" value="MBO2012543.1"/>
    <property type="molecule type" value="Genomic_DNA"/>
</dbReference>
<evidence type="ECO:0000313" key="1">
    <source>
        <dbReference type="EMBL" id="MBO2012543.1"/>
    </source>
</evidence>
<organism evidence="1 2">
    <name type="scientific">Hymenobacter negativus</name>
    <dbReference type="NCBI Taxonomy" id="2795026"/>
    <lineage>
        <taxon>Bacteria</taxon>
        <taxon>Pseudomonadati</taxon>
        <taxon>Bacteroidota</taxon>
        <taxon>Cytophagia</taxon>
        <taxon>Cytophagales</taxon>
        <taxon>Hymenobacteraceae</taxon>
        <taxon>Hymenobacter</taxon>
    </lineage>
</organism>
<keyword evidence="2" id="KW-1185">Reference proteome</keyword>
<name>A0ABS3QNH6_9BACT</name>